<sequence length="451" mass="50572">MKMKMVTALFALSLSATASFAQTGASDGSRYGHGQDSINCLQNISIYSEYVKTNNFKDAYTPWKSVFNEAPIAQAGTYTNGAKILRWFIANEKDAAKQKQYFEELMKVHDQRIKYLDILNSYVKTPVTKGSIIGMKAHDYFTMGCPDLNTAYNLFKEAVELEKDNADYFVLQEFTDVSGRKVKADETHKEQFIQDYIAAAGYADAAFKKETKAKTKELLKVAKDNIDAFFINSGVATCDNLQSIYAPKVEQNKTNLDYLKQVISVMQMLGCTEQEAYFAASEHAHAIEPTSETAIGCGYMYFKKGDLDKCITYFDQAIELEQDPVKKADYCYKTAAILFNKKQLSKAKQYALKSISLDGSNGKPYILIANMYASSPNWSDENALNKCTYFAVIDKLQRAKSVDSSVEEEANKLIGTYSRYTPKDEDLFFLGLKKGDSVTIGGWIGETTTIR</sequence>
<dbReference type="SMART" id="SM00028">
    <property type="entry name" value="TPR"/>
    <property type="match status" value="2"/>
</dbReference>
<dbReference type="AlphaFoldDB" id="U6RRB0"/>
<dbReference type="eggNOG" id="COG0457">
    <property type="taxonomic scope" value="Bacteria"/>
</dbReference>
<evidence type="ECO:0000313" key="4">
    <source>
        <dbReference type="Proteomes" id="UP000017831"/>
    </source>
</evidence>
<feature type="chain" id="PRO_5004680311" evidence="2">
    <location>
        <begin position="22"/>
        <end position="451"/>
    </location>
</feature>
<feature type="repeat" description="TPR" evidence="1">
    <location>
        <begin position="291"/>
        <end position="324"/>
    </location>
</feature>
<proteinExistence type="predicted"/>
<evidence type="ECO:0000256" key="1">
    <source>
        <dbReference type="PROSITE-ProRule" id="PRU00339"/>
    </source>
</evidence>
<feature type="signal peptide" evidence="2">
    <location>
        <begin position="1"/>
        <end position="21"/>
    </location>
</feature>
<keyword evidence="4" id="KW-1185">Reference proteome</keyword>
<dbReference type="HOGENOM" id="CLU_047119_0_0_10"/>
<dbReference type="Gene3D" id="1.25.40.10">
    <property type="entry name" value="Tetratricopeptide repeat domain"/>
    <property type="match status" value="1"/>
</dbReference>
<gene>
    <name evidence="3" type="ORF">HMPREF1534_00545</name>
</gene>
<dbReference type="PATRIC" id="fig|1121098.3.peg.555"/>
<evidence type="ECO:0000313" key="3">
    <source>
        <dbReference type="EMBL" id="EOA57778.1"/>
    </source>
</evidence>
<dbReference type="STRING" id="1121098.HMPREF1534_00545"/>
<organism evidence="3 4">
    <name type="scientific">Phocaeicola massiliensis B84634 = Timone 84634 = DSM 17679 = JCM 13223</name>
    <dbReference type="NCBI Taxonomy" id="1121098"/>
    <lineage>
        <taxon>Bacteria</taxon>
        <taxon>Pseudomonadati</taxon>
        <taxon>Bacteroidota</taxon>
        <taxon>Bacteroidia</taxon>
        <taxon>Bacteroidales</taxon>
        <taxon>Bacteroidaceae</taxon>
        <taxon>Phocaeicola</taxon>
    </lineage>
</organism>
<dbReference type="Proteomes" id="UP000017831">
    <property type="component" value="Unassembled WGS sequence"/>
</dbReference>
<reference evidence="3 4" key="1">
    <citation type="submission" date="2013-04" db="EMBL/GenBank/DDBJ databases">
        <title>The Genome Sequence of Bacteroides massiliensis DSM 17679.</title>
        <authorList>
            <consortium name="The Broad Institute Genomics Platform"/>
            <person name="Earl A."/>
            <person name="Ward D."/>
            <person name="Feldgarden M."/>
            <person name="Gevers D."/>
            <person name="Martens E."/>
            <person name="Fenner L."/>
            <person name="Roux V."/>
            <person name="Mallet M.N."/>
            <person name="Raoult D."/>
            <person name="Walker B."/>
            <person name="Young S."/>
            <person name="Zeng Q."/>
            <person name="Gargeya S."/>
            <person name="Fitzgerald M."/>
            <person name="Haas B."/>
            <person name="Abouelleil A."/>
            <person name="Allen A.W."/>
            <person name="Alvarado L."/>
            <person name="Arachchi H.M."/>
            <person name="Berlin A.M."/>
            <person name="Chapman S.B."/>
            <person name="Gainer-Dewar J."/>
            <person name="Goldberg J."/>
            <person name="Griggs A."/>
            <person name="Gujja S."/>
            <person name="Hansen M."/>
            <person name="Howarth C."/>
            <person name="Imamovic A."/>
            <person name="Ireland A."/>
            <person name="Larimer J."/>
            <person name="McCowan C."/>
            <person name="Murphy C."/>
            <person name="Pearson M."/>
            <person name="Poon T.W."/>
            <person name="Priest M."/>
            <person name="Roberts A."/>
            <person name="Saif S."/>
            <person name="Shea T."/>
            <person name="Sisk P."/>
            <person name="Sykes S."/>
            <person name="Wortman J."/>
            <person name="Nusbaum C."/>
            <person name="Birren B."/>
        </authorList>
    </citation>
    <scope>NUCLEOTIDE SEQUENCE [LARGE SCALE GENOMIC DNA]</scope>
    <source>
        <strain evidence="4">B84634 / Timone 84634 / DSM 17679 / JCM 13223</strain>
    </source>
</reference>
<comment type="caution">
    <text evidence="3">The sequence shown here is derived from an EMBL/GenBank/DDBJ whole genome shotgun (WGS) entry which is preliminary data.</text>
</comment>
<keyword evidence="2" id="KW-0732">Signal</keyword>
<dbReference type="InterPro" id="IPR011990">
    <property type="entry name" value="TPR-like_helical_dom_sf"/>
</dbReference>
<dbReference type="GeneID" id="60063393"/>
<dbReference type="SUPFAM" id="SSF48452">
    <property type="entry name" value="TPR-like"/>
    <property type="match status" value="1"/>
</dbReference>
<keyword evidence="1" id="KW-0802">TPR repeat</keyword>
<accession>U6RRB0</accession>
<dbReference type="RefSeq" id="WP_005936765.1">
    <property type="nucleotide sequence ID" value="NZ_KB890320.1"/>
</dbReference>
<dbReference type="PROSITE" id="PS50005">
    <property type="entry name" value="TPR"/>
    <property type="match status" value="1"/>
</dbReference>
<name>U6RRB0_9BACT</name>
<dbReference type="InterPro" id="IPR019734">
    <property type="entry name" value="TPR_rpt"/>
</dbReference>
<dbReference type="EMBL" id="AQHY01000007">
    <property type="protein sequence ID" value="EOA57778.1"/>
    <property type="molecule type" value="Genomic_DNA"/>
</dbReference>
<dbReference type="OrthoDB" id="1522899at2"/>
<evidence type="ECO:0000256" key="2">
    <source>
        <dbReference type="SAM" id="SignalP"/>
    </source>
</evidence>
<protein>
    <submittedName>
        <fullName evidence="3">Uncharacterized protein</fullName>
    </submittedName>
</protein>
<dbReference type="Pfam" id="PF13181">
    <property type="entry name" value="TPR_8"/>
    <property type="match status" value="2"/>
</dbReference>